<feature type="region of interest" description="Disordered" evidence="1">
    <location>
        <begin position="443"/>
        <end position="472"/>
    </location>
</feature>
<dbReference type="InterPro" id="IPR003675">
    <property type="entry name" value="Rce1/LyrA-like_dom"/>
</dbReference>
<gene>
    <name evidence="4" type="ORF">NCTC10207_02273</name>
</gene>
<evidence type="ECO:0000313" key="5">
    <source>
        <dbReference type="Proteomes" id="UP000282386"/>
    </source>
</evidence>
<dbReference type="Proteomes" id="UP000282386">
    <property type="component" value="Chromosome"/>
</dbReference>
<feature type="transmembrane region" description="Helical" evidence="2">
    <location>
        <begin position="164"/>
        <end position="188"/>
    </location>
</feature>
<feature type="compositionally biased region" description="Polar residues" evidence="1">
    <location>
        <begin position="451"/>
        <end position="472"/>
    </location>
</feature>
<keyword evidence="2" id="KW-0812">Transmembrane</keyword>
<feature type="region of interest" description="Disordered" evidence="1">
    <location>
        <begin position="1"/>
        <end position="93"/>
    </location>
</feature>
<dbReference type="AlphaFoldDB" id="A0A7Z9A7G8"/>
<evidence type="ECO:0000259" key="3">
    <source>
        <dbReference type="Pfam" id="PF02517"/>
    </source>
</evidence>
<accession>A0A7Z9A7G8</accession>
<dbReference type="GO" id="GO:0080120">
    <property type="term" value="P:CAAX-box protein maturation"/>
    <property type="evidence" value="ECO:0007669"/>
    <property type="project" value="UniProtKB-ARBA"/>
</dbReference>
<organism evidence="4 5">
    <name type="scientific">Rothia aeria</name>
    <dbReference type="NCBI Taxonomy" id="172042"/>
    <lineage>
        <taxon>Bacteria</taxon>
        <taxon>Bacillati</taxon>
        <taxon>Actinomycetota</taxon>
        <taxon>Actinomycetes</taxon>
        <taxon>Micrococcales</taxon>
        <taxon>Micrococcaceae</taxon>
        <taxon>Rothia</taxon>
    </lineage>
</organism>
<name>A0A7Z9A7G8_9MICC</name>
<feature type="compositionally biased region" description="Low complexity" evidence="1">
    <location>
        <begin position="33"/>
        <end position="42"/>
    </location>
</feature>
<evidence type="ECO:0000313" key="4">
    <source>
        <dbReference type="EMBL" id="VEI24824.1"/>
    </source>
</evidence>
<feature type="compositionally biased region" description="Polar residues" evidence="1">
    <location>
        <begin position="52"/>
        <end position="75"/>
    </location>
</feature>
<feature type="transmembrane region" description="Helical" evidence="2">
    <location>
        <begin position="324"/>
        <end position="342"/>
    </location>
</feature>
<evidence type="ECO:0000256" key="1">
    <source>
        <dbReference type="SAM" id="MobiDB-lite"/>
    </source>
</evidence>
<keyword evidence="4" id="KW-0645">Protease</keyword>
<dbReference type="RefSeq" id="WP_126500702.1">
    <property type="nucleotide sequence ID" value="NZ_LR134479.1"/>
</dbReference>
<sequence length="472" mass="51970">MSTNSSEPKRHPEHNHHAGTNQQRPQDTRQKSPKSSATSPAPETISGVTDVPWSSSNTTAQRAESTTSDSGSEQGPLQAAPVSPGDDPRPVSQLLALPPLTDAIKQVSKNPENPPAHGSYAVPVYNLDPSLTSDMSASVERTLPYHRLAFADGRSRWFTPLLEGLVGLAIYVGLITLFTVMTSISLIIRADKTTDFGTYIRDKVLDDPLAMFFIFGTVALMFPAIRVARLIFGPRPWGLVHSVQRRIRWSLLLTALVVGAFCYGLYTLLTLMLDGFSSIGFHHKQPHEIAFWLNMVMLLVLVPLQCYAEELIFRGYLMQTIGRWLKNPAWAILLPAPLFMLAHDYDPWGQASIVVMAVLAGFLCWYTGGLEAAIGMHVMNNITTMAMGIFANTDPLQMQSSGTPTDFAMVLATEVLYTAAICWFTHYRGYLRTATFTVQDPKQSHAPVQFSPAQASQGHSPQSPEQPKQQGK</sequence>
<feature type="domain" description="CAAX prenyl protease 2/Lysostaphin resistance protein A-like" evidence="3">
    <location>
        <begin position="293"/>
        <end position="382"/>
    </location>
</feature>
<feature type="transmembrane region" description="Helical" evidence="2">
    <location>
        <begin position="289"/>
        <end position="312"/>
    </location>
</feature>
<feature type="transmembrane region" description="Helical" evidence="2">
    <location>
        <begin position="348"/>
        <end position="366"/>
    </location>
</feature>
<protein>
    <submittedName>
        <fullName evidence="4">CAAX amino terminal protease self- immunity</fullName>
    </submittedName>
</protein>
<feature type="transmembrane region" description="Helical" evidence="2">
    <location>
        <begin position="208"/>
        <end position="228"/>
    </location>
</feature>
<keyword evidence="2" id="KW-0472">Membrane</keyword>
<feature type="transmembrane region" description="Helical" evidence="2">
    <location>
        <begin position="249"/>
        <end position="269"/>
    </location>
</feature>
<evidence type="ECO:0000256" key="2">
    <source>
        <dbReference type="SAM" id="Phobius"/>
    </source>
</evidence>
<dbReference type="EMBL" id="LR134479">
    <property type="protein sequence ID" value="VEI24824.1"/>
    <property type="molecule type" value="Genomic_DNA"/>
</dbReference>
<dbReference type="GO" id="GO:0006508">
    <property type="term" value="P:proteolysis"/>
    <property type="evidence" value="ECO:0007669"/>
    <property type="project" value="UniProtKB-KW"/>
</dbReference>
<reference evidence="4 5" key="1">
    <citation type="submission" date="2018-12" db="EMBL/GenBank/DDBJ databases">
        <authorList>
            <consortium name="Pathogen Informatics"/>
        </authorList>
    </citation>
    <scope>NUCLEOTIDE SEQUENCE [LARGE SCALE GENOMIC DNA]</scope>
    <source>
        <strain evidence="4 5">NCTC10207</strain>
    </source>
</reference>
<proteinExistence type="predicted"/>
<keyword evidence="4" id="KW-0378">Hydrolase</keyword>
<dbReference type="GO" id="GO:0004175">
    <property type="term" value="F:endopeptidase activity"/>
    <property type="evidence" value="ECO:0007669"/>
    <property type="project" value="UniProtKB-ARBA"/>
</dbReference>
<keyword evidence="2" id="KW-1133">Transmembrane helix</keyword>
<dbReference type="Pfam" id="PF02517">
    <property type="entry name" value="Rce1-like"/>
    <property type="match status" value="1"/>
</dbReference>